<sequence>MTSSSFEFVSDKVSQGFDSLPSESFRQVLDFLSIEERFALLSSNKKLLSREALAPILVSYCRQCDACVNKTEHLCTLRSKFETMDFWTAVLKYSNPTGLKELRLANCDGFDISVLESKYATVAFQSLTVLELSKCVSMDSKAQRIIANMCTNLRELRLRDMAVDRLALKKLLTNNAATLRVVDLLGCHTVNGEDICTLIQCTQLQDLSLWGCHNVDNASIIYVVQHCRWLERLNLRYAHKVDDNVVSAIAMNLQHLKDLNLRYCYKVSDKGVKMLCESLPGLRSLNLSQCSRLTDTAIMQVATSMTHLKELRLWGCMKLTSHSVLFISNGLPELTLLDLRSRDKLEAVIGGPTALKFLIQTYRSKLARWEQAQGEQTGVFKRLNMVAVAA</sequence>
<accession>A0A0P1AP43</accession>
<evidence type="ECO:0000313" key="2">
    <source>
        <dbReference type="EMBL" id="CEG43284.1"/>
    </source>
</evidence>
<protein>
    <submittedName>
        <fullName evidence="2">Leucine rich repeat proteins, some proteins contain F-box</fullName>
    </submittedName>
</protein>
<feature type="domain" description="F-box/LRR-repeat protein 15-like leucin rich repeat" evidence="1">
    <location>
        <begin position="172"/>
        <end position="325"/>
    </location>
</feature>
<dbReference type="RefSeq" id="XP_024579653.1">
    <property type="nucleotide sequence ID" value="XM_024729258.1"/>
</dbReference>
<name>A0A0P1AP43_PLAHL</name>
<dbReference type="EMBL" id="CCYD01000653">
    <property type="protein sequence ID" value="CEG43284.1"/>
    <property type="molecule type" value="Genomic_DNA"/>
</dbReference>
<organism evidence="2 3">
    <name type="scientific">Plasmopara halstedii</name>
    <name type="common">Downy mildew of sunflower</name>
    <dbReference type="NCBI Taxonomy" id="4781"/>
    <lineage>
        <taxon>Eukaryota</taxon>
        <taxon>Sar</taxon>
        <taxon>Stramenopiles</taxon>
        <taxon>Oomycota</taxon>
        <taxon>Peronosporomycetes</taxon>
        <taxon>Peronosporales</taxon>
        <taxon>Peronosporaceae</taxon>
        <taxon>Plasmopara</taxon>
    </lineage>
</organism>
<dbReference type="OMA" id="LNLRFCH"/>
<dbReference type="Proteomes" id="UP000054928">
    <property type="component" value="Unassembled WGS sequence"/>
</dbReference>
<dbReference type="PANTHER" id="PTHR13318">
    <property type="entry name" value="PARTNER OF PAIRED, ISOFORM B-RELATED"/>
    <property type="match status" value="1"/>
</dbReference>
<dbReference type="InterPro" id="IPR032675">
    <property type="entry name" value="LRR_dom_sf"/>
</dbReference>
<dbReference type="SUPFAM" id="SSF52047">
    <property type="entry name" value="RNI-like"/>
    <property type="match status" value="1"/>
</dbReference>
<dbReference type="OrthoDB" id="550575at2759"/>
<dbReference type="InterPro" id="IPR006553">
    <property type="entry name" value="Leu-rich_rpt_Cys-con_subtyp"/>
</dbReference>
<evidence type="ECO:0000259" key="1">
    <source>
        <dbReference type="Pfam" id="PF25372"/>
    </source>
</evidence>
<reference evidence="3" key="1">
    <citation type="submission" date="2014-09" db="EMBL/GenBank/DDBJ databases">
        <authorList>
            <person name="Sharma Rahul"/>
            <person name="Thines Marco"/>
        </authorList>
    </citation>
    <scope>NUCLEOTIDE SEQUENCE [LARGE SCALE GENOMIC DNA]</scope>
</reference>
<dbReference type="AlphaFoldDB" id="A0A0P1AP43"/>
<keyword evidence="3" id="KW-1185">Reference proteome</keyword>
<dbReference type="STRING" id="4781.A0A0P1AP43"/>
<dbReference type="GeneID" id="36408543"/>
<evidence type="ECO:0000313" key="3">
    <source>
        <dbReference type="Proteomes" id="UP000054928"/>
    </source>
</evidence>
<dbReference type="Pfam" id="PF25372">
    <property type="entry name" value="DUF7885"/>
    <property type="match status" value="1"/>
</dbReference>
<dbReference type="InterPro" id="IPR057207">
    <property type="entry name" value="FBXL15_LRR"/>
</dbReference>
<dbReference type="Gene3D" id="3.80.10.10">
    <property type="entry name" value="Ribonuclease Inhibitor"/>
    <property type="match status" value="1"/>
</dbReference>
<dbReference type="GO" id="GO:0031146">
    <property type="term" value="P:SCF-dependent proteasomal ubiquitin-dependent protein catabolic process"/>
    <property type="evidence" value="ECO:0007669"/>
    <property type="project" value="TreeGrafter"/>
</dbReference>
<dbReference type="GO" id="GO:0019005">
    <property type="term" value="C:SCF ubiquitin ligase complex"/>
    <property type="evidence" value="ECO:0007669"/>
    <property type="project" value="TreeGrafter"/>
</dbReference>
<dbReference type="SMART" id="SM00367">
    <property type="entry name" value="LRR_CC"/>
    <property type="match status" value="6"/>
</dbReference>
<proteinExistence type="predicted"/>